<reference evidence="1 2" key="1">
    <citation type="submission" date="2024-01" db="EMBL/GenBank/DDBJ databases">
        <title>A draft genome for the cacao thread blight pathogen Marasmiellus scandens.</title>
        <authorList>
            <person name="Baruah I.K."/>
            <person name="Leung J."/>
            <person name="Bukari Y."/>
            <person name="Amoako-Attah I."/>
            <person name="Meinhardt L.W."/>
            <person name="Bailey B.A."/>
            <person name="Cohen S.P."/>
        </authorList>
    </citation>
    <scope>NUCLEOTIDE SEQUENCE [LARGE SCALE GENOMIC DNA]</scope>
    <source>
        <strain evidence="1 2">GH-19</strain>
    </source>
</reference>
<name>A0ABR1J6I3_9AGAR</name>
<dbReference type="EMBL" id="JBANRG010000035">
    <property type="protein sequence ID" value="KAK7449731.1"/>
    <property type="molecule type" value="Genomic_DNA"/>
</dbReference>
<dbReference type="Proteomes" id="UP001498398">
    <property type="component" value="Unassembled WGS sequence"/>
</dbReference>
<comment type="caution">
    <text evidence="1">The sequence shown here is derived from an EMBL/GenBank/DDBJ whole genome shotgun (WGS) entry which is preliminary data.</text>
</comment>
<organism evidence="1 2">
    <name type="scientific">Marasmiellus scandens</name>
    <dbReference type="NCBI Taxonomy" id="2682957"/>
    <lineage>
        <taxon>Eukaryota</taxon>
        <taxon>Fungi</taxon>
        <taxon>Dikarya</taxon>
        <taxon>Basidiomycota</taxon>
        <taxon>Agaricomycotina</taxon>
        <taxon>Agaricomycetes</taxon>
        <taxon>Agaricomycetidae</taxon>
        <taxon>Agaricales</taxon>
        <taxon>Marasmiineae</taxon>
        <taxon>Omphalotaceae</taxon>
        <taxon>Marasmiellus</taxon>
    </lineage>
</organism>
<keyword evidence="2" id="KW-1185">Reference proteome</keyword>
<sequence>MTPRKIRLSPADQKIAEELGRKLFYYETSTENHAAALRADPTGYSQAYREYLTLSPAPMGTLPEPNDMDRCIREAEELLAKECITPLDHLFAVNAGVFLGHAFTKKLNEYRSEIVTAAFAHDHELTSQLPTPEPQPAIFPPDILELMALDPNRVFTSDRVGEPTFTGNQPTLNSNPWPISMPTTSVLTWSNILGYPSSPVTSETLASYKLSPQSVLRRIFVSFEAGEPVEAFRVISVTLQEQGVIFYLLFVDHDEGIGYPSEDFYDLIAEMEQVQVE</sequence>
<protein>
    <submittedName>
        <fullName evidence="1">Uncharacterized protein</fullName>
    </submittedName>
</protein>
<accession>A0ABR1J6I3</accession>
<gene>
    <name evidence="1" type="ORF">VKT23_013206</name>
</gene>
<evidence type="ECO:0000313" key="1">
    <source>
        <dbReference type="EMBL" id="KAK7449731.1"/>
    </source>
</evidence>
<proteinExistence type="predicted"/>
<evidence type="ECO:0000313" key="2">
    <source>
        <dbReference type="Proteomes" id="UP001498398"/>
    </source>
</evidence>